<protein>
    <submittedName>
        <fullName evidence="1">Indole-3-pyruvate monooxygenase YUCCA9</fullName>
    </submittedName>
</protein>
<dbReference type="GO" id="GO:0004497">
    <property type="term" value="F:monooxygenase activity"/>
    <property type="evidence" value="ECO:0007669"/>
    <property type="project" value="UniProtKB-KW"/>
</dbReference>
<dbReference type="EMBL" id="JACGWJ010000002">
    <property type="protein sequence ID" value="KAL0435524.1"/>
    <property type="molecule type" value="Genomic_DNA"/>
</dbReference>
<comment type="caution">
    <text evidence="1">The sequence shown here is derived from an EMBL/GenBank/DDBJ whole genome shotgun (WGS) entry which is preliminary data.</text>
</comment>
<keyword evidence="1" id="KW-0503">Monooxygenase</keyword>
<proteinExistence type="predicted"/>
<accession>A0AAW2W2Q7</accession>
<reference evidence="1" key="2">
    <citation type="journal article" date="2024" name="Plant">
        <title>Genomic evolution and insights into agronomic trait innovations of Sesamum species.</title>
        <authorList>
            <person name="Miao H."/>
            <person name="Wang L."/>
            <person name="Qu L."/>
            <person name="Liu H."/>
            <person name="Sun Y."/>
            <person name="Le M."/>
            <person name="Wang Q."/>
            <person name="Wei S."/>
            <person name="Zheng Y."/>
            <person name="Lin W."/>
            <person name="Duan Y."/>
            <person name="Cao H."/>
            <person name="Xiong S."/>
            <person name="Wang X."/>
            <person name="Wei L."/>
            <person name="Li C."/>
            <person name="Ma Q."/>
            <person name="Ju M."/>
            <person name="Zhao R."/>
            <person name="Li G."/>
            <person name="Mu C."/>
            <person name="Tian Q."/>
            <person name="Mei H."/>
            <person name="Zhang T."/>
            <person name="Gao T."/>
            <person name="Zhang H."/>
        </authorList>
    </citation>
    <scope>NUCLEOTIDE SEQUENCE</scope>
    <source>
        <strain evidence="1">G02</strain>
    </source>
</reference>
<name>A0AAW2W2Q7_SESRA</name>
<evidence type="ECO:0000313" key="1">
    <source>
        <dbReference type="EMBL" id="KAL0435524.1"/>
    </source>
</evidence>
<dbReference type="AlphaFoldDB" id="A0AAW2W2Q7"/>
<sequence length="72" mass="8043">MVELVNGEKLEIDSVVLATGYRSNVPYWLQETEFFSKNGFPNAPFPNGGKERLDSTRLDSQGEGCLVHLLMP</sequence>
<organism evidence="1">
    <name type="scientific">Sesamum radiatum</name>
    <name type="common">Black benniseed</name>
    <dbReference type="NCBI Taxonomy" id="300843"/>
    <lineage>
        <taxon>Eukaryota</taxon>
        <taxon>Viridiplantae</taxon>
        <taxon>Streptophyta</taxon>
        <taxon>Embryophyta</taxon>
        <taxon>Tracheophyta</taxon>
        <taxon>Spermatophyta</taxon>
        <taxon>Magnoliopsida</taxon>
        <taxon>eudicotyledons</taxon>
        <taxon>Gunneridae</taxon>
        <taxon>Pentapetalae</taxon>
        <taxon>asterids</taxon>
        <taxon>lamiids</taxon>
        <taxon>Lamiales</taxon>
        <taxon>Pedaliaceae</taxon>
        <taxon>Sesamum</taxon>
    </lineage>
</organism>
<gene>
    <name evidence="1" type="ORF">Sradi_0260300</name>
</gene>
<keyword evidence="1" id="KW-0560">Oxidoreductase</keyword>
<reference evidence="1" key="1">
    <citation type="submission" date="2020-06" db="EMBL/GenBank/DDBJ databases">
        <authorList>
            <person name="Li T."/>
            <person name="Hu X."/>
            <person name="Zhang T."/>
            <person name="Song X."/>
            <person name="Zhang H."/>
            <person name="Dai N."/>
            <person name="Sheng W."/>
            <person name="Hou X."/>
            <person name="Wei L."/>
        </authorList>
    </citation>
    <scope>NUCLEOTIDE SEQUENCE</scope>
    <source>
        <strain evidence="1">G02</strain>
        <tissue evidence="1">Leaf</tissue>
    </source>
</reference>